<proteinExistence type="predicted"/>
<dbReference type="OrthoDB" id="10374900at2759"/>
<evidence type="ECO:0000256" key="1">
    <source>
        <dbReference type="SAM" id="Coils"/>
    </source>
</evidence>
<keyword evidence="3" id="KW-1185">Reference proteome</keyword>
<accession>A0A835TA56</accession>
<feature type="coiled-coil region" evidence="1">
    <location>
        <begin position="5"/>
        <end position="32"/>
    </location>
</feature>
<dbReference type="Proteomes" id="UP000650467">
    <property type="component" value="Unassembled WGS sequence"/>
</dbReference>
<keyword evidence="1" id="KW-0175">Coiled coil</keyword>
<dbReference type="EMBL" id="JAEHOC010000015">
    <property type="protein sequence ID" value="KAG2435150.1"/>
    <property type="molecule type" value="Genomic_DNA"/>
</dbReference>
<name>A0A835TA56_CHLIN</name>
<gene>
    <name evidence="2" type="ORF">HXX76_007235</name>
</gene>
<dbReference type="AlphaFoldDB" id="A0A835TA56"/>
<evidence type="ECO:0000313" key="2">
    <source>
        <dbReference type="EMBL" id="KAG2435150.1"/>
    </source>
</evidence>
<reference evidence="2" key="1">
    <citation type="journal article" date="2020" name="bioRxiv">
        <title>Comparative genomics of Chlamydomonas.</title>
        <authorList>
            <person name="Craig R.J."/>
            <person name="Hasan A.R."/>
            <person name="Ness R.W."/>
            <person name="Keightley P.D."/>
        </authorList>
    </citation>
    <scope>NUCLEOTIDE SEQUENCE</scope>
    <source>
        <strain evidence="2">SAG 7.73</strain>
    </source>
</reference>
<organism evidence="2 3">
    <name type="scientific">Chlamydomonas incerta</name>
    <dbReference type="NCBI Taxonomy" id="51695"/>
    <lineage>
        <taxon>Eukaryota</taxon>
        <taxon>Viridiplantae</taxon>
        <taxon>Chlorophyta</taxon>
        <taxon>core chlorophytes</taxon>
        <taxon>Chlorophyceae</taxon>
        <taxon>CS clade</taxon>
        <taxon>Chlamydomonadales</taxon>
        <taxon>Chlamydomonadaceae</taxon>
        <taxon>Chlamydomonas</taxon>
    </lineage>
</organism>
<evidence type="ECO:0000313" key="3">
    <source>
        <dbReference type="Proteomes" id="UP000650467"/>
    </source>
</evidence>
<comment type="caution">
    <text evidence="2">The sequence shown here is derived from an EMBL/GenBank/DDBJ whole genome shotgun (WGS) entry which is preliminary data.</text>
</comment>
<protein>
    <submittedName>
        <fullName evidence="2">Uncharacterized protein</fullName>
    </submittedName>
</protein>
<sequence>MKETIQALEVKVEGLQKSILELKQQQEESRQSVLLGQLVYGLEDIVRIRTAAASTQQHQRPVCLAGELRGVPSAQLESLFG</sequence>